<protein>
    <recommendedName>
        <fullName evidence="3">histidine kinase</fullName>
        <ecNumber evidence="3">2.7.13.3</ecNumber>
    </recommendedName>
</protein>
<dbReference type="Proteomes" id="UP000295710">
    <property type="component" value="Unassembled WGS sequence"/>
</dbReference>
<dbReference type="InterPro" id="IPR003594">
    <property type="entry name" value="HATPase_dom"/>
</dbReference>
<dbReference type="Gene3D" id="3.30.565.10">
    <property type="entry name" value="Histidine kinase-like ATPase, C-terminal domain"/>
    <property type="match status" value="1"/>
</dbReference>
<dbReference type="SMART" id="SM00387">
    <property type="entry name" value="HATPase_c"/>
    <property type="match status" value="1"/>
</dbReference>
<dbReference type="InterPro" id="IPR004358">
    <property type="entry name" value="Sig_transdc_His_kin-like_C"/>
</dbReference>
<keyword evidence="11 12" id="KW-0472">Membrane</keyword>
<sequence>MGRRERGYIWLEKELRLNMLITTLLLLAFFALMYMLSPQIRYFWQFLTGAVVANGIWQYIKYRKEYLNYIHIAGYLEQFEEGNYEYRTETDYMKAGIHSQITEQLERMGSAFGRLRSGLVEEKENTKAFVTDISHQLKTPVAALSMCFELLEDSDVTDEERAEFSSRGSREIKKLKYLTETLTNLSRMEAGMIQIHPAQASLKETLVRAVNGVYLKANTKDIGIEMEDFEDMQLPHDTKWTAEAFANVLDNAVKYSPGGTKVRISVYPQLSYVFVEIEDEGIGIPKEEYQNIFKRFYRGSRPEVESCEGAGVGLYIVRQILEEQGGSIRAMAGKTCGTIFQMTLPKKTYRQE</sequence>
<comment type="catalytic activity">
    <reaction evidence="1">
        <text>ATP + protein L-histidine = ADP + protein N-phospho-L-histidine.</text>
        <dbReference type="EC" id="2.7.13.3"/>
    </reaction>
</comment>
<dbReference type="SUPFAM" id="SSF47384">
    <property type="entry name" value="Homodimeric domain of signal transducing histidine kinase"/>
    <property type="match status" value="1"/>
</dbReference>
<dbReference type="Pfam" id="PF02518">
    <property type="entry name" value="HATPase_c"/>
    <property type="match status" value="1"/>
</dbReference>
<dbReference type="PRINTS" id="PR00344">
    <property type="entry name" value="BCTRLSENSOR"/>
</dbReference>
<dbReference type="GO" id="GO:0000155">
    <property type="term" value="F:phosphorelay sensor kinase activity"/>
    <property type="evidence" value="ECO:0007669"/>
    <property type="project" value="InterPro"/>
</dbReference>
<proteinExistence type="predicted"/>
<dbReference type="GO" id="GO:0005886">
    <property type="term" value="C:plasma membrane"/>
    <property type="evidence" value="ECO:0007669"/>
    <property type="project" value="UniProtKB-SubCell"/>
</dbReference>
<comment type="caution">
    <text evidence="14">The sequence shown here is derived from an EMBL/GenBank/DDBJ whole genome shotgun (WGS) entry which is preliminary data.</text>
</comment>
<dbReference type="GO" id="GO:0004721">
    <property type="term" value="F:phosphoprotein phosphatase activity"/>
    <property type="evidence" value="ECO:0007669"/>
    <property type="project" value="TreeGrafter"/>
</dbReference>
<keyword evidence="6" id="KW-0808">Transferase</keyword>
<evidence type="ECO:0000256" key="3">
    <source>
        <dbReference type="ARBA" id="ARBA00012438"/>
    </source>
</evidence>
<dbReference type="EC" id="2.7.13.3" evidence="3"/>
<evidence type="ECO:0000313" key="14">
    <source>
        <dbReference type="EMBL" id="TDA22843.1"/>
    </source>
</evidence>
<dbReference type="CDD" id="cd00082">
    <property type="entry name" value="HisKA"/>
    <property type="match status" value="1"/>
</dbReference>
<dbReference type="Gene3D" id="1.10.287.130">
    <property type="match status" value="1"/>
</dbReference>
<evidence type="ECO:0000256" key="1">
    <source>
        <dbReference type="ARBA" id="ARBA00000085"/>
    </source>
</evidence>
<dbReference type="SUPFAM" id="SSF55874">
    <property type="entry name" value="ATPase domain of HSP90 chaperone/DNA topoisomerase II/histidine kinase"/>
    <property type="match status" value="1"/>
</dbReference>
<keyword evidence="15" id="KW-1185">Reference proteome</keyword>
<evidence type="ECO:0000256" key="10">
    <source>
        <dbReference type="ARBA" id="ARBA00023012"/>
    </source>
</evidence>
<dbReference type="InterPro" id="IPR036890">
    <property type="entry name" value="HATPase_C_sf"/>
</dbReference>
<feature type="transmembrane region" description="Helical" evidence="12">
    <location>
        <begin position="15"/>
        <end position="36"/>
    </location>
</feature>
<evidence type="ECO:0000256" key="6">
    <source>
        <dbReference type="ARBA" id="ARBA00022679"/>
    </source>
</evidence>
<reference evidence="14 15" key="1">
    <citation type="journal article" date="2016" name="Nat. Microbiol.">
        <title>The Mouse Intestinal Bacterial Collection (miBC) provides host-specific insight into cultured diversity and functional potential of the gut microbiota.</title>
        <authorList>
            <person name="Lagkouvardos I."/>
            <person name="Pukall R."/>
            <person name="Abt B."/>
            <person name="Foesel B.U."/>
            <person name="Meier-Kolthoff J.P."/>
            <person name="Kumar N."/>
            <person name="Bresciani A."/>
            <person name="Martinez I."/>
            <person name="Just S."/>
            <person name="Ziegler C."/>
            <person name="Brugiroux S."/>
            <person name="Garzetti D."/>
            <person name="Wenning M."/>
            <person name="Bui T.P."/>
            <person name="Wang J."/>
            <person name="Hugenholtz F."/>
            <person name="Plugge C.M."/>
            <person name="Peterson D.A."/>
            <person name="Hornef M.W."/>
            <person name="Baines J.F."/>
            <person name="Smidt H."/>
            <person name="Walter J."/>
            <person name="Kristiansen K."/>
            <person name="Nielsen H.B."/>
            <person name="Haller D."/>
            <person name="Overmann J."/>
            <person name="Stecher B."/>
            <person name="Clavel T."/>
        </authorList>
    </citation>
    <scope>NUCLEOTIDE SEQUENCE [LARGE SCALE GENOMIC DNA]</scope>
    <source>
        <strain evidence="14 15">DSM 28560</strain>
    </source>
</reference>
<name>A0A4R4FJ31_9FIRM</name>
<organism evidence="14 15">
    <name type="scientific">Extibacter muris</name>
    <dbReference type="NCBI Taxonomy" id="1796622"/>
    <lineage>
        <taxon>Bacteria</taxon>
        <taxon>Bacillati</taxon>
        <taxon>Bacillota</taxon>
        <taxon>Clostridia</taxon>
        <taxon>Lachnospirales</taxon>
        <taxon>Lachnospiraceae</taxon>
        <taxon>Extibacter</taxon>
    </lineage>
</organism>
<evidence type="ECO:0000256" key="11">
    <source>
        <dbReference type="ARBA" id="ARBA00023136"/>
    </source>
</evidence>
<keyword evidence="7 12" id="KW-0812">Transmembrane</keyword>
<keyword evidence="8 14" id="KW-0418">Kinase</keyword>
<evidence type="ECO:0000256" key="7">
    <source>
        <dbReference type="ARBA" id="ARBA00022692"/>
    </source>
</evidence>
<evidence type="ECO:0000256" key="12">
    <source>
        <dbReference type="SAM" id="Phobius"/>
    </source>
</evidence>
<dbReference type="InterPro" id="IPR003661">
    <property type="entry name" value="HisK_dim/P_dom"/>
</dbReference>
<accession>A0A4R4FJ31</accession>
<dbReference type="InterPro" id="IPR050351">
    <property type="entry name" value="BphY/WalK/GraS-like"/>
</dbReference>
<dbReference type="CDD" id="cd00075">
    <property type="entry name" value="HATPase"/>
    <property type="match status" value="1"/>
</dbReference>
<keyword evidence="9 12" id="KW-1133">Transmembrane helix</keyword>
<keyword evidence="5" id="KW-0597">Phosphoprotein</keyword>
<evidence type="ECO:0000256" key="2">
    <source>
        <dbReference type="ARBA" id="ARBA00004651"/>
    </source>
</evidence>
<dbReference type="PROSITE" id="PS50109">
    <property type="entry name" value="HIS_KIN"/>
    <property type="match status" value="1"/>
</dbReference>
<dbReference type="InterPro" id="IPR005467">
    <property type="entry name" value="His_kinase_dom"/>
</dbReference>
<dbReference type="InterPro" id="IPR036097">
    <property type="entry name" value="HisK_dim/P_sf"/>
</dbReference>
<evidence type="ECO:0000256" key="4">
    <source>
        <dbReference type="ARBA" id="ARBA00022475"/>
    </source>
</evidence>
<dbReference type="EMBL" id="SMMX01000003">
    <property type="protein sequence ID" value="TDA22843.1"/>
    <property type="molecule type" value="Genomic_DNA"/>
</dbReference>
<comment type="subcellular location">
    <subcellularLocation>
        <location evidence="2">Cell membrane</location>
        <topology evidence="2">Multi-pass membrane protein</topology>
    </subcellularLocation>
</comment>
<evidence type="ECO:0000256" key="5">
    <source>
        <dbReference type="ARBA" id="ARBA00022553"/>
    </source>
</evidence>
<keyword evidence="4" id="KW-1003">Cell membrane</keyword>
<dbReference type="PANTHER" id="PTHR45453:SF2">
    <property type="entry name" value="HISTIDINE KINASE"/>
    <property type="match status" value="1"/>
</dbReference>
<dbReference type="GO" id="GO:0016036">
    <property type="term" value="P:cellular response to phosphate starvation"/>
    <property type="evidence" value="ECO:0007669"/>
    <property type="project" value="TreeGrafter"/>
</dbReference>
<evidence type="ECO:0000256" key="8">
    <source>
        <dbReference type="ARBA" id="ARBA00022777"/>
    </source>
</evidence>
<dbReference type="Pfam" id="PF00512">
    <property type="entry name" value="HisKA"/>
    <property type="match status" value="1"/>
</dbReference>
<keyword evidence="10" id="KW-0902">Two-component regulatory system</keyword>
<feature type="domain" description="Histidine kinase" evidence="13">
    <location>
        <begin position="132"/>
        <end position="348"/>
    </location>
</feature>
<dbReference type="AlphaFoldDB" id="A0A4R4FJ31"/>
<evidence type="ECO:0000256" key="9">
    <source>
        <dbReference type="ARBA" id="ARBA00022989"/>
    </source>
</evidence>
<dbReference type="SMART" id="SM00388">
    <property type="entry name" value="HisKA"/>
    <property type="match status" value="1"/>
</dbReference>
<dbReference type="PANTHER" id="PTHR45453">
    <property type="entry name" value="PHOSPHATE REGULON SENSOR PROTEIN PHOR"/>
    <property type="match status" value="1"/>
</dbReference>
<evidence type="ECO:0000313" key="15">
    <source>
        <dbReference type="Proteomes" id="UP000295710"/>
    </source>
</evidence>
<gene>
    <name evidence="14" type="ORF">E1963_04430</name>
</gene>
<evidence type="ECO:0000259" key="13">
    <source>
        <dbReference type="PROSITE" id="PS50109"/>
    </source>
</evidence>